<proteinExistence type="predicted"/>
<protein>
    <submittedName>
        <fullName evidence="3">Uncharacterized protein</fullName>
    </submittedName>
</protein>
<sequence>MVDMPFSEIPLNFDEDPTDHSDLEEEEDTGDFDSDFEGGDQTPPSSRPSSPQSSTGVRRADRPKTSKLEVVRLSHVYEALVLAELEIRELLQRKYSETMQQFRAVEHLQGEMEGRMGMLQASLREKWAQRDYFSTTNELEFMEDISLNYTTNYTFDIETKYPIRDFELDPPKVTGKWDRIRPPMVDPNNPRHFIGGLDNTETLNPPKSRLIRDSGLRTRDSNGFTLRLFGYRDEIHEGKVRTLETEVERIEEELKNIAEVATELMEERGELHKAKEKQQKLLASCLKDIQKLYRPEKLDWDFGKVRKYLSGPVIRGIVFQFGLECRIPSAVAAADLEIPGIKTVGPPIFRRLSERAEKLLSELRGSFQPKVQRFIDIPFSSIIRMPHMQKNFELSASQGGGTAENGSGEKEDEWTKARSGLRDKSNRYFENEVASNTDTATNTPSDAEATSTFIASIGGSKKYDELKKLREEATETENNLQDRFNTSLELSTDYREQFLAAYQSVTKATEFFNEVYRDIESGLESDKQALGHTALVLEDDEIEIGMYADILLNCSKPAGSAVDIYEKLLVNGNIFGY</sequence>
<feature type="coiled-coil region" evidence="1">
    <location>
        <begin position="233"/>
        <end position="277"/>
    </location>
</feature>
<keyword evidence="4" id="KW-1185">Reference proteome</keyword>
<dbReference type="Proteomes" id="UP001370758">
    <property type="component" value="Unassembled WGS sequence"/>
</dbReference>
<feature type="region of interest" description="Disordered" evidence="2">
    <location>
        <begin position="1"/>
        <end position="63"/>
    </location>
</feature>
<evidence type="ECO:0000313" key="4">
    <source>
        <dbReference type="Proteomes" id="UP001370758"/>
    </source>
</evidence>
<evidence type="ECO:0000256" key="2">
    <source>
        <dbReference type="SAM" id="MobiDB-lite"/>
    </source>
</evidence>
<dbReference type="EMBL" id="JAVHJL010000001">
    <property type="protein sequence ID" value="KAK6511375.1"/>
    <property type="molecule type" value="Genomic_DNA"/>
</dbReference>
<evidence type="ECO:0000313" key="3">
    <source>
        <dbReference type="EMBL" id="KAK6511375.1"/>
    </source>
</evidence>
<comment type="caution">
    <text evidence="3">The sequence shown here is derived from an EMBL/GenBank/DDBJ whole genome shotgun (WGS) entry which is preliminary data.</text>
</comment>
<feature type="compositionally biased region" description="Basic and acidic residues" evidence="2">
    <location>
        <begin position="407"/>
        <end position="421"/>
    </location>
</feature>
<feature type="region of interest" description="Disordered" evidence="2">
    <location>
        <begin position="395"/>
        <end position="421"/>
    </location>
</feature>
<feature type="compositionally biased region" description="Acidic residues" evidence="2">
    <location>
        <begin position="13"/>
        <end position="38"/>
    </location>
</feature>
<reference evidence="3 4" key="1">
    <citation type="submission" date="2023-08" db="EMBL/GenBank/DDBJ databases">
        <authorList>
            <person name="Palmer J.M."/>
        </authorList>
    </citation>
    <scope>NUCLEOTIDE SEQUENCE [LARGE SCALE GENOMIC DNA]</scope>
    <source>
        <strain evidence="3 4">TWF481</strain>
    </source>
</reference>
<dbReference type="AlphaFoldDB" id="A0AAV9WNS6"/>
<organism evidence="3 4">
    <name type="scientific">Arthrobotrys musiformis</name>
    <dbReference type="NCBI Taxonomy" id="47236"/>
    <lineage>
        <taxon>Eukaryota</taxon>
        <taxon>Fungi</taxon>
        <taxon>Dikarya</taxon>
        <taxon>Ascomycota</taxon>
        <taxon>Pezizomycotina</taxon>
        <taxon>Orbiliomycetes</taxon>
        <taxon>Orbiliales</taxon>
        <taxon>Orbiliaceae</taxon>
        <taxon>Arthrobotrys</taxon>
    </lineage>
</organism>
<accession>A0AAV9WNS6</accession>
<evidence type="ECO:0000256" key="1">
    <source>
        <dbReference type="SAM" id="Coils"/>
    </source>
</evidence>
<feature type="compositionally biased region" description="Low complexity" evidence="2">
    <location>
        <begin position="43"/>
        <end position="54"/>
    </location>
</feature>
<keyword evidence="1" id="KW-0175">Coiled coil</keyword>
<gene>
    <name evidence="3" type="ORF">TWF481_000292</name>
</gene>
<name>A0AAV9WNS6_9PEZI</name>